<proteinExistence type="predicted"/>
<accession>A0A8J3I5V0</accession>
<reference evidence="1" key="1">
    <citation type="submission" date="2020-10" db="EMBL/GenBank/DDBJ databases">
        <title>Taxonomic study of unclassified bacteria belonging to the class Ktedonobacteria.</title>
        <authorList>
            <person name="Yabe S."/>
            <person name="Wang C.M."/>
            <person name="Zheng Y."/>
            <person name="Sakai Y."/>
            <person name="Cavaletti L."/>
            <person name="Monciardini P."/>
            <person name="Donadio S."/>
        </authorList>
    </citation>
    <scope>NUCLEOTIDE SEQUENCE</scope>
    <source>
        <strain evidence="1">SOSP1-1</strain>
    </source>
</reference>
<evidence type="ECO:0000313" key="2">
    <source>
        <dbReference type="Proteomes" id="UP000612362"/>
    </source>
</evidence>
<dbReference type="Proteomes" id="UP000612362">
    <property type="component" value="Unassembled WGS sequence"/>
</dbReference>
<evidence type="ECO:0000313" key="1">
    <source>
        <dbReference type="EMBL" id="GHO47956.1"/>
    </source>
</evidence>
<protein>
    <submittedName>
        <fullName evidence="1">Uncharacterized protein</fullName>
    </submittedName>
</protein>
<sequence length="60" mass="6945">MIWPNALSTNEKFLLEWLLSLINGQRNVAEITDMLPRLRFEDVKNGLLYLRQLGVISLMG</sequence>
<name>A0A8J3I5V0_9CHLR</name>
<comment type="caution">
    <text evidence="1">The sequence shown here is derived from an EMBL/GenBank/DDBJ whole genome shotgun (WGS) entry which is preliminary data.</text>
</comment>
<keyword evidence="2" id="KW-1185">Reference proteome</keyword>
<dbReference type="AlphaFoldDB" id="A0A8J3I5V0"/>
<dbReference type="EMBL" id="BNJF01000003">
    <property type="protein sequence ID" value="GHO47956.1"/>
    <property type="molecule type" value="Genomic_DNA"/>
</dbReference>
<organism evidence="1 2">
    <name type="scientific">Ktedonospora formicarum</name>
    <dbReference type="NCBI Taxonomy" id="2778364"/>
    <lineage>
        <taxon>Bacteria</taxon>
        <taxon>Bacillati</taxon>
        <taxon>Chloroflexota</taxon>
        <taxon>Ktedonobacteria</taxon>
        <taxon>Ktedonobacterales</taxon>
        <taxon>Ktedonobacteraceae</taxon>
        <taxon>Ktedonospora</taxon>
    </lineage>
</organism>
<gene>
    <name evidence="1" type="ORF">KSX_61190</name>
</gene>